<evidence type="ECO:0008006" key="3">
    <source>
        <dbReference type="Google" id="ProtNLM"/>
    </source>
</evidence>
<dbReference type="EMBL" id="FOYN01000001">
    <property type="protein sequence ID" value="SFR31153.1"/>
    <property type="molecule type" value="Genomic_DNA"/>
</dbReference>
<name>A0A1I6FMH8_HALSD</name>
<dbReference type="AlphaFoldDB" id="A0A1I6FMH8"/>
<proteinExistence type="predicted"/>
<reference evidence="2" key="1">
    <citation type="submission" date="2016-10" db="EMBL/GenBank/DDBJ databases">
        <authorList>
            <person name="Varghese N."/>
            <person name="Submissions S."/>
        </authorList>
    </citation>
    <scope>NUCLEOTIDE SEQUENCE [LARGE SCALE GENOMIC DNA]</scope>
    <source>
        <strain evidence="2">RD 26</strain>
    </source>
</reference>
<evidence type="ECO:0000313" key="2">
    <source>
        <dbReference type="Proteomes" id="UP000198932"/>
    </source>
</evidence>
<protein>
    <recommendedName>
        <fullName evidence="3">MazG nucleotide pyrophosphohydrolase domain-containing protein</fullName>
    </recommendedName>
</protein>
<dbReference type="Gene3D" id="1.10.287.1080">
    <property type="entry name" value="MazG-like"/>
    <property type="match status" value="1"/>
</dbReference>
<accession>A0A1I6FMH8</accession>
<dbReference type="OrthoDB" id="350930at2157"/>
<evidence type="ECO:0000313" key="1">
    <source>
        <dbReference type="EMBL" id="SFR31153.1"/>
    </source>
</evidence>
<gene>
    <name evidence="1" type="ORF">SAMN04487937_0994</name>
</gene>
<organism evidence="1 2">
    <name type="scientific">Halorubrum sodomense</name>
    <dbReference type="NCBI Taxonomy" id="35743"/>
    <lineage>
        <taxon>Archaea</taxon>
        <taxon>Methanobacteriati</taxon>
        <taxon>Methanobacteriota</taxon>
        <taxon>Stenosarchaea group</taxon>
        <taxon>Halobacteria</taxon>
        <taxon>Halobacteriales</taxon>
        <taxon>Haloferacaceae</taxon>
        <taxon>Halorubrum</taxon>
    </lineage>
</organism>
<dbReference type="Proteomes" id="UP000198932">
    <property type="component" value="Unassembled WGS sequence"/>
</dbReference>
<keyword evidence="2" id="KW-1185">Reference proteome</keyword>
<dbReference type="RefSeq" id="WP_092920444.1">
    <property type="nucleotide sequence ID" value="NZ_FOYN01000001.1"/>
</dbReference>
<dbReference type="STRING" id="35743.SAMN04487937_0994"/>
<sequence length="97" mass="10656">MTDDAAQLGDGVDRGEASSVVFDRWVGKAAENIDEWGHQDEETLLLAIQEELGELTQAHLEARAEGGDPARVDEELDDLGALLLQFHEVREVTQLAE</sequence>